<proteinExistence type="predicted"/>
<protein>
    <submittedName>
        <fullName evidence="2">ABC transporter substrate-binding protein</fullName>
    </submittedName>
</protein>
<evidence type="ECO:0000256" key="1">
    <source>
        <dbReference type="SAM" id="SignalP"/>
    </source>
</evidence>
<feature type="chain" id="PRO_5046197606" evidence="1">
    <location>
        <begin position="30"/>
        <end position="430"/>
    </location>
</feature>
<sequence>MKRRLLNGSIVMLLICMVILSGCSGSSSASGSTGQKVQVNFWYTWVGEEGSHMQQLIKEFNASQNKIEVVGLSQGDEQKQMTAIVGNNPPDLASQYNQDNVASWSAKGVMTPLDDFMKKDHYDTSDFLPATMKAVQYNGKTYALPLGMNTWMLYYNKDILAKAGIKNPPQTMQELKADAEKLSVVDKNGNLNRIGLWPDQDPTMYMYSFGGSIWDPAKKEVTPDNPGFKATVEFYKDLWDKYGSSSLDRYGSGLGNYASAQNPFFAGKSAMTFDGEWLTTFIKEYAPNLHYGAAPIPYDAAHPEAKNAGYVNVNALYIPRGAKHPQEAWEFLKWLTSKEQMMKFDIALGNLAPRKSALNDPAFSKVPGFTEFLKYSQGPKMSVHPQLPFMTEYMQQVLTEYDAILRGKTTVDAGLKSIKDKIQPLVQSNQ</sequence>
<dbReference type="Pfam" id="PF13416">
    <property type="entry name" value="SBP_bac_8"/>
    <property type="match status" value="1"/>
</dbReference>
<evidence type="ECO:0000313" key="3">
    <source>
        <dbReference type="Proteomes" id="UP001341444"/>
    </source>
</evidence>
<comment type="caution">
    <text evidence="2">The sequence shown here is derived from an EMBL/GenBank/DDBJ whole genome shotgun (WGS) entry which is preliminary data.</text>
</comment>
<name>A0ABU6MG87_9BACI</name>
<dbReference type="Gene3D" id="3.40.190.10">
    <property type="entry name" value="Periplasmic binding protein-like II"/>
    <property type="match status" value="2"/>
</dbReference>
<dbReference type="InterPro" id="IPR006059">
    <property type="entry name" value="SBP"/>
</dbReference>
<dbReference type="SUPFAM" id="SSF53850">
    <property type="entry name" value="Periplasmic binding protein-like II"/>
    <property type="match status" value="1"/>
</dbReference>
<dbReference type="PANTHER" id="PTHR43649:SF12">
    <property type="entry name" value="DIACETYLCHITOBIOSE BINDING PROTEIN DASA"/>
    <property type="match status" value="1"/>
</dbReference>
<dbReference type="InterPro" id="IPR050490">
    <property type="entry name" value="Bact_solute-bd_prot1"/>
</dbReference>
<feature type="signal peptide" evidence="1">
    <location>
        <begin position="1"/>
        <end position="29"/>
    </location>
</feature>
<reference evidence="2 3" key="1">
    <citation type="submission" date="2023-03" db="EMBL/GenBank/DDBJ databases">
        <title>Bacillus Genome Sequencing.</title>
        <authorList>
            <person name="Dunlap C."/>
        </authorList>
    </citation>
    <scope>NUCLEOTIDE SEQUENCE [LARGE SCALE GENOMIC DNA]</scope>
    <source>
        <strain evidence="2 3">B-23453</strain>
    </source>
</reference>
<evidence type="ECO:0000313" key="2">
    <source>
        <dbReference type="EMBL" id="MED1203697.1"/>
    </source>
</evidence>
<dbReference type="PANTHER" id="PTHR43649">
    <property type="entry name" value="ARABINOSE-BINDING PROTEIN-RELATED"/>
    <property type="match status" value="1"/>
</dbReference>
<keyword evidence="3" id="KW-1185">Reference proteome</keyword>
<dbReference type="EMBL" id="JARMAB010000014">
    <property type="protein sequence ID" value="MED1203697.1"/>
    <property type="molecule type" value="Genomic_DNA"/>
</dbReference>
<gene>
    <name evidence="2" type="ORF">P4T90_11525</name>
</gene>
<dbReference type="RefSeq" id="WP_066268696.1">
    <property type="nucleotide sequence ID" value="NZ_JARMAB010000014.1"/>
</dbReference>
<keyword evidence="1" id="KW-0732">Signal</keyword>
<organism evidence="2 3">
    <name type="scientific">Heyndrickxia acidicola</name>
    <dbReference type="NCBI Taxonomy" id="209389"/>
    <lineage>
        <taxon>Bacteria</taxon>
        <taxon>Bacillati</taxon>
        <taxon>Bacillota</taxon>
        <taxon>Bacilli</taxon>
        <taxon>Bacillales</taxon>
        <taxon>Bacillaceae</taxon>
        <taxon>Heyndrickxia</taxon>
    </lineage>
</organism>
<accession>A0ABU6MG87</accession>
<dbReference type="PROSITE" id="PS51257">
    <property type="entry name" value="PROKAR_LIPOPROTEIN"/>
    <property type="match status" value="1"/>
</dbReference>
<dbReference type="Proteomes" id="UP001341444">
    <property type="component" value="Unassembled WGS sequence"/>
</dbReference>
<dbReference type="CDD" id="cd14748">
    <property type="entry name" value="PBP2_UgpB"/>
    <property type="match status" value="1"/>
</dbReference>